<dbReference type="InterPro" id="IPR033248">
    <property type="entry name" value="Transketolase_C"/>
</dbReference>
<dbReference type="SUPFAM" id="SSF52922">
    <property type="entry name" value="TK C-terminal domain-like"/>
    <property type="match status" value="1"/>
</dbReference>
<comment type="cofactor">
    <cofactor evidence="10">
        <name>Mg(2+)</name>
        <dbReference type="ChEBI" id="CHEBI:18420"/>
    </cofactor>
    <text evidence="10">Binds 1 Mg(2+) ion per subunit.</text>
</comment>
<keyword evidence="4 10" id="KW-0808">Transferase</keyword>
<dbReference type="EMBL" id="JBBMFF010000179">
    <property type="protein sequence ID" value="MEQ2510675.1"/>
    <property type="molecule type" value="Genomic_DNA"/>
</dbReference>
<feature type="binding site" evidence="10">
    <location>
        <begin position="146"/>
        <end position="147"/>
    </location>
    <ligand>
        <name>thiamine diphosphate</name>
        <dbReference type="ChEBI" id="CHEBI:58937"/>
    </ligand>
</feature>
<evidence type="ECO:0000256" key="7">
    <source>
        <dbReference type="ARBA" id="ARBA00022977"/>
    </source>
</evidence>
<feature type="binding site" evidence="10">
    <location>
        <position position="284"/>
    </location>
    <ligand>
        <name>thiamine diphosphate</name>
        <dbReference type="ChEBI" id="CHEBI:58937"/>
    </ligand>
</feature>
<dbReference type="InterPro" id="IPR009014">
    <property type="entry name" value="Transketo_C/PFOR_II"/>
</dbReference>
<evidence type="ECO:0000256" key="3">
    <source>
        <dbReference type="ARBA" id="ARBA00011738"/>
    </source>
</evidence>
<evidence type="ECO:0000313" key="12">
    <source>
        <dbReference type="EMBL" id="MEQ2510675.1"/>
    </source>
</evidence>
<feature type="binding site" evidence="10">
    <location>
        <position position="145"/>
    </location>
    <ligand>
        <name>Mg(2+)</name>
        <dbReference type="ChEBI" id="CHEBI:18420"/>
    </ligand>
</feature>
<evidence type="ECO:0000256" key="1">
    <source>
        <dbReference type="ARBA" id="ARBA00004980"/>
    </source>
</evidence>
<feature type="binding site" evidence="10">
    <location>
        <position position="365"/>
    </location>
    <ligand>
        <name>thiamine diphosphate</name>
        <dbReference type="ChEBI" id="CHEBI:58937"/>
    </ligand>
</feature>
<sequence>MTLLDTINSREALCALNDAQLRQLCDEIRQFLVLNVARTGGHLASNLGVVELSVALERVFDTSRDRLLFDVGHQSYVHKILTGRRDEFRTLRMFGGLAGFPKPSESVTDPFVAGHASSSVSTALGMARTRTLQHEDYHVVALMGDGAMTGGLAYEAMNDAGESSEQLIVILNDNGMSITPNVGGIAQHLALIRTRPGYYRIKKAYRAVTAKVPGGKCLYRLTHRLKEHWKRMLFGTTFFEEMGFEYYGPVDGHDLKRLEYMLRLVKDRRHPVLLHVITQKGKGYAPAEENPDVFHGIGHFDPEKGMEPRCGHLPTFSDTFSETIDALGAQEPRICAITAAMLRGTGLDAFAAHYPERCFDVGIAEGHAVSMAGGLAKQGMIPVVAIYSTFLQRAYDMLLQDVAMLGLHVVFAVDRAGLVGGDGETHHGVFDVNYLRSVPGMQVLCPASQAELGQMLRRAVLEMTGPVAVRYPRGCDGAFTGIAEQPCLREGSDITLVTYGTLVNEVLAAAKLLEARGISAEVLKLPSIKPLDVRTVAASMRKTGRLLVAEEAVCIGCVGKELLASLRARGVGGPVRLCNLGDRFIPHGAVPELYRLAGLDAKSLADAAWEVCQNEA</sequence>
<keyword evidence="9 10" id="KW-0414">Isoprene biosynthesis</keyword>
<dbReference type="SMART" id="SM00861">
    <property type="entry name" value="Transket_pyr"/>
    <property type="match status" value="1"/>
</dbReference>
<evidence type="ECO:0000256" key="4">
    <source>
        <dbReference type="ARBA" id="ARBA00022679"/>
    </source>
</evidence>
<evidence type="ECO:0000313" key="13">
    <source>
        <dbReference type="Proteomes" id="UP001491552"/>
    </source>
</evidence>
<keyword evidence="13" id="KW-1185">Reference proteome</keyword>
<comment type="pathway">
    <text evidence="1 10">Metabolic intermediate biosynthesis; 1-deoxy-D-xylulose 5-phosphate biosynthesis; 1-deoxy-D-xylulose 5-phosphate from D-glyceraldehyde 3-phosphate and pyruvate: step 1/1.</text>
</comment>
<protein>
    <recommendedName>
        <fullName evidence="10">1-deoxy-D-xylulose-5-phosphate synthase</fullName>
        <ecNumber evidence="10">2.2.1.7</ecNumber>
    </recommendedName>
    <alternativeName>
        <fullName evidence="10">1-deoxyxylulose-5-phosphate synthase</fullName>
        <shortName evidence="10">DXP synthase</shortName>
        <shortName evidence="10">DXPS</shortName>
    </alternativeName>
</protein>
<keyword evidence="6 10" id="KW-0460">Magnesium</keyword>
<dbReference type="CDD" id="cd02007">
    <property type="entry name" value="TPP_DXS"/>
    <property type="match status" value="1"/>
</dbReference>
<feature type="binding site" evidence="10">
    <location>
        <position position="73"/>
    </location>
    <ligand>
        <name>thiamine diphosphate</name>
        <dbReference type="ChEBI" id="CHEBI:58937"/>
    </ligand>
</feature>
<dbReference type="EC" id="2.2.1.7" evidence="10"/>
<keyword evidence="8 10" id="KW-0786">Thiamine pyrophosphate</keyword>
<dbReference type="GO" id="GO:0008661">
    <property type="term" value="F:1-deoxy-D-xylulose-5-phosphate synthase activity"/>
    <property type="evidence" value="ECO:0007669"/>
    <property type="project" value="UniProtKB-EC"/>
</dbReference>
<dbReference type="InterPro" id="IPR029061">
    <property type="entry name" value="THDP-binding"/>
</dbReference>
<dbReference type="Pfam" id="PF02780">
    <property type="entry name" value="Transketolase_C"/>
    <property type="match status" value="1"/>
</dbReference>
<evidence type="ECO:0000256" key="9">
    <source>
        <dbReference type="ARBA" id="ARBA00023229"/>
    </source>
</evidence>
<dbReference type="CDD" id="cd07033">
    <property type="entry name" value="TPP_PYR_DXS_TK_like"/>
    <property type="match status" value="1"/>
</dbReference>
<dbReference type="PANTHER" id="PTHR43322">
    <property type="entry name" value="1-D-DEOXYXYLULOSE 5-PHOSPHATE SYNTHASE-RELATED"/>
    <property type="match status" value="1"/>
</dbReference>
<dbReference type="PANTHER" id="PTHR43322:SF5">
    <property type="entry name" value="1-DEOXY-D-XYLULOSE-5-PHOSPHATE SYNTHASE, CHLOROPLASTIC"/>
    <property type="match status" value="1"/>
</dbReference>
<dbReference type="NCBIfam" id="NF003933">
    <property type="entry name" value="PRK05444.2-2"/>
    <property type="match status" value="1"/>
</dbReference>
<dbReference type="Pfam" id="PF02779">
    <property type="entry name" value="Transket_pyr"/>
    <property type="match status" value="1"/>
</dbReference>
<comment type="caution">
    <text evidence="12">The sequence shown here is derived from an EMBL/GenBank/DDBJ whole genome shotgun (WGS) entry which is preliminary data.</text>
</comment>
<comment type="similarity">
    <text evidence="2 10">Belongs to the transketolase family. DXPS subfamily.</text>
</comment>
<feature type="binding site" evidence="10">
    <location>
        <position position="174"/>
    </location>
    <ligand>
        <name>thiamine diphosphate</name>
        <dbReference type="ChEBI" id="CHEBI:58937"/>
    </ligand>
</feature>
<dbReference type="InterPro" id="IPR005477">
    <property type="entry name" value="Dxylulose-5-P_synthase"/>
</dbReference>
<dbReference type="RefSeq" id="WP_349135356.1">
    <property type="nucleotide sequence ID" value="NZ_JBBMFF010000179.1"/>
</dbReference>
<gene>
    <name evidence="10 12" type="primary">dxs</name>
    <name evidence="12" type="ORF">WMO66_05340</name>
</gene>
<dbReference type="InterPro" id="IPR005475">
    <property type="entry name" value="Transketolase-like_Pyr-bd"/>
</dbReference>
<dbReference type="HAMAP" id="MF_00315">
    <property type="entry name" value="DXP_synth"/>
    <property type="match status" value="1"/>
</dbReference>
<evidence type="ECO:0000256" key="5">
    <source>
        <dbReference type="ARBA" id="ARBA00022723"/>
    </source>
</evidence>
<accession>A0ABV1G5M0</accession>
<comment type="subunit">
    <text evidence="3 10">Homodimer.</text>
</comment>
<comment type="function">
    <text evidence="10">Catalyzes the acyloin condensation reaction between C atoms 2 and 3 of pyruvate and glyceraldehyde 3-phosphate to yield 1-deoxy-D-xylulose-5-phosphate (DXP).</text>
</comment>
<dbReference type="Gene3D" id="3.40.50.920">
    <property type="match status" value="1"/>
</dbReference>
<evidence type="ECO:0000256" key="8">
    <source>
        <dbReference type="ARBA" id="ARBA00023052"/>
    </source>
</evidence>
<dbReference type="NCBIfam" id="TIGR00204">
    <property type="entry name" value="dxs"/>
    <property type="match status" value="1"/>
</dbReference>
<name>A0ABV1G5M0_9FIRM</name>
<evidence type="ECO:0000259" key="11">
    <source>
        <dbReference type="SMART" id="SM00861"/>
    </source>
</evidence>
<comment type="catalytic activity">
    <reaction evidence="10">
        <text>D-glyceraldehyde 3-phosphate + pyruvate + H(+) = 1-deoxy-D-xylulose 5-phosphate + CO2</text>
        <dbReference type="Rhea" id="RHEA:12605"/>
        <dbReference type="ChEBI" id="CHEBI:15361"/>
        <dbReference type="ChEBI" id="CHEBI:15378"/>
        <dbReference type="ChEBI" id="CHEBI:16526"/>
        <dbReference type="ChEBI" id="CHEBI:57792"/>
        <dbReference type="ChEBI" id="CHEBI:59776"/>
        <dbReference type="EC" id="2.2.1.7"/>
    </reaction>
</comment>
<keyword evidence="5 10" id="KW-0479">Metal-binding</keyword>
<evidence type="ECO:0000256" key="2">
    <source>
        <dbReference type="ARBA" id="ARBA00011081"/>
    </source>
</evidence>
<feature type="binding site" evidence="10">
    <location>
        <begin position="114"/>
        <end position="116"/>
    </location>
    <ligand>
        <name>thiamine diphosphate</name>
        <dbReference type="ChEBI" id="CHEBI:58937"/>
    </ligand>
</feature>
<proteinExistence type="inferred from homology"/>
<evidence type="ECO:0000256" key="6">
    <source>
        <dbReference type="ARBA" id="ARBA00022842"/>
    </source>
</evidence>
<feature type="binding site" evidence="10">
    <location>
        <position position="174"/>
    </location>
    <ligand>
        <name>Mg(2+)</name>
        <dbReference type="ChEBI" id="CHEBI:18420"/>
    </ligand>
</feature>
<reference evidence="12 13" key="1">
    <citation type="submission" date="2024-03" db="EMBL/GenBank/DDBJ databases">
        <title>Human intestinal bacterial collection.</title>
        <authorList>
            <person name="Pauvert C."/>
            <person name="Hitch T.C.A."/>
            <person name="Clavel T."/>
        </authorList>
    </citation>
    <scope>NUCLEOTIDE SEQUENCE [LARGE SCALE GENOMIC DNA]</scope>
    <source>
        <strain evidence="12 13">CLA-AA-H192</strain>
    </source>
</reference>
<evidence type="ECO:0000256" key="10">
    <source>
        <dbReference type="HAMAP-Rule" id="MF_00315"/>
    </source>
</evidence>
<keyword evidence="7 10" id="KW-0784">Thiamine biosynthesis</keyword>
<dbReference type="SUPFAM" id="SSF52518">
    <property type="entry name" value="Thiamin diphosphate-binding fold (THDP-binding)"/>
    <property type="match status" value="2"/>
</dbReference>
<comment type="cofactor">
    <cofactor evidence="10">
        <name>thiamine diphosphate</name>
        <dbReference type="ChEBI" id="CHEBI:58937"/>
    </cofactor>
    <text evidence="10">Binds 1 thiamine pyrophosphate per subunit.</text>
</comment>
<dbReference type="Proteomes" id="UP001491552">
    <property type="component" value="Unassembled WGS sequence"/>
</dbReference>
<organism evidence="12 13">
    <name type="scientific">Faecousia intestinalis</name>
    <dbReference type="NCBI Taxonomy" id="3133167"/>
    <lineage>
        <taxon>Bacteria</taxon>
        <taxon>Bacillati</taxon>
        <taxon>Bacillota</taxon>
        <taxon>Clostridia</taxon>
        <taxon>Eubacteriales</taxon>
        <taxon>Oscillospiraceae</taxon>
        <taxon>Faecousia</taxon>
    </lineage>
</organism>
<feature type="domain" description="Transketolase-like pyrimidine-binding" evidence="11">
    <location>
        <begin position="314"/>
        <end position="478"/>
    </location>
</feature>
<dbReference type="Gene3D" id="3.40.50.970">
    <property type="match status" value="2"/>
</dbReference>
<dbReference type="Pfam" id="PF13292">
    <property type="entry name" value="DXP_synthase_N"/>
    <property type="match status" value="1"/>
</dbReference>